<evidence type="ECO:0000256" key="1">
    <source>
        <dbReference type="SAM" id="MobiDB-lite"/>
    </source>
</evidence>
<dbReference type="AlphaFoldDB" id="A0A0A9ESX5"/>
<organism evidence="2">
    <name type="scientific">Arundo donax</name>
    <name type="common">Giant reed</name>
    <name type="synonym">Donax arundinaceus</name>
    <dbReference type="NCBI Taxonomy" id="35708"/>
    <lineage>
        <taxon>Eukaryota</taxon>
        <taxon>Viridiplantae</taxon>
        <taxon>Streptophyta</taxon>
        <taxon>Embryophyta</taxon>
        <taxon>Tracheophyta</taxon>
        <taxon>Spermatophyta</taxon>
        <taxon>Magnoliopsida</taxon>
        <taxon>Liliopsida</taxon>
        <taxon>Poales</taxon>
        <taxon>Poaceae</taxon>
        <taxon>PACMAD clade</taxon>
        <taxon>Arundinoideae</taxon>
        <taxon>Arundineae</taxon>
        <taxon>Arundo</taxon>
    </lineage>
</organism>
<accession>A0A0A9ESX5</accession>
<protein>
    <submittedName>
        <fullName evidence="2">Uncharacterized protein</fullName>
    </submittedName>
</protein>
<dbReference type="EMBL" id="GBRH01198803">
    <property type="protein sequence ID" value="JAD99092.1"/>
    <property type="molecule type" value="Transcribed_RNA"/>
</dbReference>
<reference evidence="2" key="2">
    <citation type="journal article" date="2015" name="Data Brief">
        <title>Shoot transcriptome of the giant reed, Arundo donax.</title>
        <authorList>
            <person name="Barrero R.A."/>
            <person name="Guerrero F.D."/>
            <person name="Moolhuijzen P."/>
            <person name="Goolsby J.A."/>
            <person name="Tidwell J."/>
            <person name="Bellgard S.E."/>
            <person name="Bellgard M.I."/>
        </authorList>
    </citation>
    <scope>NUCLEOTIDE SEQUENCE</scope>
    <source>
        <tissue evidence="2">Shoot tissue taken approximately 20 cm above the soil surface</tissue>
    </source>
</reference>
<proteinExistence type="predicted"/>
<name>A0A0A9ESX5_ARUDO</name>
<evidence type="ECO:0000313" key="2">
    <source>
        <dbReference type="EMBL" id="JAD99092.1"/>
    </source>
</evidence>
<feature type="region of interest" description="Disordered" evidence="1">
    <location>
        <begin position="1"/>
        <end position="21"/>
    </location>
</feature>
<sequence length="64" mass="6629">MRLHRDPSSSTAGPRRFLMPPPPPLSSLVSSFIASAVTAVTGIAPQTPLTRLSSALINGSGMLL</sequence>
<reference evidence="2" key="1">
    <citation type="submission" date="2014-09" db="EMBL/GenBank/DDBJ databases">
        <authorList>
            <person name="Magalhaes I.L.F."/>
            <person name="Oliveira U."/>
            <person name="Santos F.R."/>
            <person name="Vidigal T.H.D.A."/>
            <person name="Brescovit A.D."/>
            <person name="Santos A.J."/>
        </authorList>
    </citation>
    <scope>NUCLEOTIDE SEQUENCE</scope>
    <source>
        <tissue evidence="2">Shoot tissue taken approximately 20 cm above the soil surface</tissue>
    </source>
</reference>